<dbReference type="InterPro" id="IPR001387">
    <property type="entry name" value="Cro/C1-type_HTH"/>
</dbReference>
<dbReference type="InterPro" id="IPR010982">
    <property type="entry name" value="Lambda_DNA-bd_dom_sf"/>
</dbReference>
<dbReference type="EMBL" id="CACVAT010000009">
    <property type="protein sequence ID" value="CAA6799964.1"/>
    <property type="molecule type" value="Genomic_DNA"/>
</dbReference>
<reference evidence="2" key="1">
    <citation type="submission" date="2020-01" db="EMBL/GenBank/DDBJ databases">
        <authorList>
            <person name="Meier V. D."/>
            <person name="Meier V D."/>
        </authorList>
    </citation>
    <scope>NUCLEOTIDE SEQUENCE</scope>
    <source>
        <strain evidence="2">HLG_WM_MAG_09</strain>
    </source>
</reference>
<protein>
    <recommendedName>
        <fullName evidence="1">HTH cro/C1-type domain-containing protein</fullName>
    </recommendedName>
</protein>
<dbReference type="SUPFAM" id="SSF47413">
    <property type="entry name" value="lambda repressor-like DNA-binding domains"/>
    <property type="match status" value="1"/>
</dbReference>
<dbReference type="Pfam" id="PF13443">
    <property type="entry name" value="HTH_26"/>
    <property type="match status" value="1"/>
</dbReference>
<proteinExistence type="predicted"/>
<dbReference type="Gene3D" id="1.10.260.40">
    <property type="entry name" value="lambda repressor-like DNA-binding domains"/>
    <property type="match status" value="1"/>
</dbReference>
<evidence type="ECO:0000313" key="2">
    <source>
        <dbReference type="EMBL" id="CAA6799964.1"/>
    </source>
</evidence>
<dbReference type="GO" id="GO:0003677">
    <property type="term" value="F:DNA binding"/>
    <property type="evidence" value="ECO:0007669"/>
    <property type="project" value="InterPro"/>
</dbReference>
<evidence type="ECO:0000259" key="1">
    <source>
        <dbReference type="Pfam" id="PF13443"/>
    </source>
</evidence>
<gene>
    <name evidence="2" type="ORF">HELGO_WM68187</name>
</gene>
<organism evidence="2">
    <name type="scientific">uncultured Thiotrichaceae bacterium</name>
    <dbReference type="NCBI Taxonomy" id="298394"/>
    <lineage>
        <taxon>Bacteria</taxon>
        <taxon>Pseudomonadati</taxon>
        <taxon>Pseudomonadota</taxon>
        <taxon>Gammaproteobacteria</taxon>
        <taxon>Thiotrichales</taxon>
        <taxon>Thiotrichaceae</taxon>
        <taxon>environmental samples</taxon>
    </lineage>
</organism>
<sequence length="92" mass="10346">MNKHTGSSFDDFLEEEGILEEVSAKAHKRLLALQLADIMEENSITKSSLAEKLKTSRSQLNRILDPENTSVTIELLERVAHAVGKKLHIEFT</sequence>
<name>A0A6S6S3M4_9GAMM</name>
<feature type="domain" description="HTH cro/C1-type" evidence="1">
    <location>
        <begin position="35"/>
        <end position="82"/>
    </location>
</feature>
<accession>A0A6S6S3M4</accession>
<dbReference type="AlphaFoldDB" id="A0A6S6S3M4"/>